<dbReference type="Pfam" id="PF01975">
    <property type="entry name" value="SurE"/>
    <property type="match status" value="1"/>
</dbReference>
<evidence type="ECO:0000256" key="2">
    <source>
        <dbReference type="ARBA" id="ARBA00022723"/>
    </source>
</evidence>
<proteinExistence type="inferred from homology"/>
<dbReference type="InterPro" id="IPR002828">
    <property type="entry name" value="SurE-like_Pase/nucleotidase"/>
</dbReference>
<evidence type="ECO:0000259" key="4">
    <source>
        <dbReference type="Pfam" id="PF01975"/>
    </source>
</evidence>
<dbReference type="Gene3D" id="3.40.1210.10">
    <property type="entry name" value="Survival protein SurE-like phosphatase/nucleotidase"/>
    <property type="match status" value="1"/>
</dbReference>
<sequence length="279" mass="31010">MLPPGLGKNLQEVLLSRKRGNKKMTLFFKPVVLAINGEGIDSFGFVYLVQALVRLGLYNVHVCAPRSDKSVSGHSMTVRVQQKWMVLLLMEYEGVDCVSLALSGAVFSWSKPLLVISGINRGRSYGHNMFSSGVVAWAREALTKGEESQESDFKDAVSLCLLLMNAAILDIEKGVFPKSCFSKCRNSYFSFSKQARFLSFQYVNLSRFVLRAILLIHIRQGFKLTKQSMWRSAPGWQGVSANHHPLAAYSMCNQRSLGIQLAQLSQDASTASISLFLTI</sequence>
<dbReference type="PANTHER" id="PTHR30457">
    <property type="entry name" value="5'-NUCLEOTIDASE SURE"/>
    <property type="match status" value="1"/>
</dbReference>
<comment type="similarity">
    <text evidence="1">Belongs to the SurE nucleotidase family.</text>
</comment>
<evidence type="ECO:0000313" key="6">
    <source>
        <dbReference type="Proteomes" id="UP000828251"/>
    </source>
</evidence>
<dbReference type="GO" id="GO:0008252">
    <property type="term" value="F:nucleotidase activity"/>
    <property type="evidence" value="ECO:0007669"/>
    <property type="project" value="InterPro"/>
</dbReference>
<dbReference type="InterPro" id="IPR036523">
    <property type="entry name" value="SurE-like_sf"/>
</dbReference>
<dbReference type="OrthoDB" id="10401307at2759"/>
<name>A0A9D3V1F6_9ROSI</name>
<gene>
    <name evidence="5" type="ORF">J1N35_031378</name>
</gene>
<protein>
    <recommendedName>
        <fullName evidence="4">Survival protein SurE-like phosphatase/nucleotidase domain-containing protein</fullName>
    </recommendedName>
</protein>
<keyword evidence="3" id="KW-0378">Hydrolase</keyword>
<accession>A0A9D3V1F6</accession>
<keyword evidence="6" id="KW-1185">Reference proteome</keyword>
<organism evidence="5 6">
    <name type="scientific">Gossypium stocksii</name>
    <dbReference type="NCBI Taxonomy" id="47602"/>
    <lineage>
        <taxon>Eukaryota</taxon>
        <taxon>Viridiplantae</taxon>
        <taxon>Streptophyta</taxon>
        <taxon>Embryophyta</taxon>
        <taxon>Tracheophyta</taxon>
        <taxon>Spermatophyta</taxon>
        <taxon>Magnoliopsida</taxon>
        <taxon>eudicotyledons</taxon>
        <taxon>Gunneridae</taxon>
        <taxon>Pentapetalae</taxon>
        <taxon>rosids</taxon>
        <taxon>malvids</taxon>
        <taxon>Malvales</taxon>
        <taxon>Malvaceae</taxon>
        <taxon>Malvoideae</taxon>
        <taxon>Gossypium</taxon>
    </lineage>
</organism>
<evidence type="ECO:0000313" key="5">
    <source>
        <dbReference type="EMBL" id="KAH1066391.1"/>
    </source>
</evidence>
<dbReference type="EMBL" id="JAIQCV010000009">
    <property type="protein sequence ID" value="KAH1066391.1"/>
    <property type="molecule type" value="Genomic_DNA"/>
</dbReference>
<comment type="caution">
    <text evidence="5">The sequence shown here is derived from an EMBL/GenBank/DDBJ whole genome shotgun (WGS) entry which is preliminary data.</text>
</comment>
<dbReference type="InterPro" id="IPR030048">
    <property type="entry name" value="SurE"/>
</dbReference>
<keyword evidence="2" id="KW-0479">Metal-binding</keyword>
<feature type="domain" description="Survival protein SurE-like phosphatase/nucleotidase" evidence="4">
    <location>
        <begin position="32"/>
        <end position="147"/>
    </location>
</feature>
<dbReference type="AlphaFoldDB" id="A0A9D3V1F6"/>
<dbReference type="PANTHER" id="PTHR30457:SF5">
    <property type="entry name" value="OS01G0709400 PROTEIN"/>
    <property type="match status" value="1"/>
</dbReference>
<dbReference type="SUPFAM" id="SSF64167">
    <property type="entry name" value="SurE-like"/>
    <property type="match status" value="1"/>
</dbReference>
<evidence type="ECO:0000256" key="1">
    <source>
        <dbReference type="ARBA" id="ARBA00011062"/>
    </source>
</evidence>
<evidence type="ECO:0000256" key="3">
    <source>
        <dbReference type="ARBA" id="ARBA00022801"/>
    </source>
</evidence>
<reference evidence="5 6" key="1">
    <citation type="journal article" date="2021" name="Plant Biotechnol. J.">
        <title>Multi-omics assisted identification of the key and species-specific regulatory components of drought-tolerant mechanisms in Gossypium stocksii.</title>
        <authorList>
            <person name="Yu D."/>
            <person name="Ke L."/>
            <person name="Zhang D."/>
            <person name="Wu Y."/>
            <person name="Sun Y."/>
            <person name="Mei J."/>
            <person name="Sun J."/>
            <person name="Sun Y."/>
        </authorList>
    </citation>
    <scope>NUCLEOTIDE SEQUENCE [LARGE SCALE GENOMIC DNA]</scope>
    <source>
        <strain evidence="6">cv. E1</strain>
        <tissue evidence="5">Leaf</tissue>
    </source>
</reference>
<dbReference type="GO" id="GO:0046872">
    <property type="term" value="F:metal ion binding"/>
    <property type="evidence" value="ECO:0007669"/>
    <property type="project" value="UniProtKB-KW"/>
</dbReference>
<dbReference type="Proteomes" id="UP000828251">
    <property type="component" value="Unassembled WGS sequence"/>
</dbReference>